<feature type="transmembrane region" description="Helical" evidence="13">
    <location>
        <begin position="169"/>
        <end position="190"/>
    </location>
</feature>
<evidence type="ECO:0000256" key="13">
    <source>
        <dbReference type="SAM" id="Phobius"/>
    </source>
</evidence>
<evidence type="ECO:0000256" key="5">
    <source>
        <dbReference type="ARBA" id="ARBA00022449"/>
    </source>
</evidence>
<keyword evidence="7 13" id="KW-0812">Transmembrane</keyword>
<evidence type="ECO:0000256" key="9">
    <source>
        <dbReference type="ARBA" id="ARBA00023065"/>
    </source>
</evidence>
<evidence type="ECO:0000256" key="3">
    <source>
        <dbReference type="ARBA" id="ARBA00022106"/>
    </source>
</evidence>
<comment type="similarity">
    <text evidence="2">Belongs to the multi antimicrobial extrusion (MATE) (TC 2.A.66.1) family. MepA subfamily.</text>
</comment>
<keyword evidence="11" id="KW-0046">Antibiotic resistance</keyword>
<organism evidence="14 15">
    <name type="scientific">Falsihalocynthiibacter arcticus</name>
    <dbReference type="NCBI Taxonomy" id="1579316"/>
    <lineage>
        <taxon>Bacteria</taxon>
        <taxon>Pseudomonadati</taxon>
        <taxon>Pseudomonadota</taxon>
        <taxon>Alphaproteobacteria</taxon>
        <taxon>Rhodobacterales</taxon>
        <taxon>Roseobacteraceae</taxon>
        <taxon>Falsihalocynthiibacter</taxon>
    </lineage>
</organism>
<dbReference type="PANTHER" id="PTHR43298">
    <property type="entry name" value="MULTIDRUG RESISTANCE PROTEIN NORM-RELATED"/>
    <property type="match status" value="1"/>
</dbReference>
<dbReference type="CDD" id="cd13143">
    <property type="entry name" value="MATE_MepA_like"/>
    <property type="match status" value="1"/>
</dbReference>
<dbReference type="PANTHER" id="PTHR43298:SF2">
    <property type="entry name" value="FMN_FAD EXPORTER YEEO-RELATED"/>
    <property type="match status" value="1"/>
</dbReference>
<dbReference type="Proteomes" id="UP000070371">
    <property type="component" value="Chromosome"/>
</dbReference>
<evidence type="ECO:0000256" key="2">
    <source>
        <dbReference type="ARBA" id="ARBA00008417"/>
    </source>
</evidence>
<keyword evidence="5" id="KW-0050">Antiport</keyword>
<dbReference type="AlphaFoldDB" id="A0A126UYG2"/>
<feature type="transmembrane region" description="Helical" evidence="13">
    <location>
        <begin position="288"/>
        <end position="309"/>
    </location>
</feature>
<feature type="transmembrane region" description="Helical" evidence="13">
    <location>
        <begin position="364"/>
        <end position="385"/>
    </location>
</feature>
<evidence type="ECO:0000256" key="6">
    <source>
        <dbReference type="ARBA" id="ARBA00022475"/>
    </source>
</evidence>
<reference evidence="14 15" key="1">
    <citation type="submission" date="2016-02" db="EMBL/GenBank/DDBJ databases">
        <title>Complete genome sequence of Halocynthiibacter arcticus PAMC 20958t from arctic marine sediment.</title>
        <authorList>
            <person name="Lee Y.M."/>
            <person name="Baek K."/>
            <person name="Lee H.K."/>
            <person name="Shin S.C."/>
        </authorList>
    </citation>
    <scope>NUCLEOTIDE SEQUENCE [LARGE SCALE GENOMIC DNA]</scope>
    <source>
        <strain evidence="14">PAMC 20958</strain>
    </source>
</reference>
<evidence type="ECO:0000256" key="7">
    <source>
        <dbReference type="ARBA" id="ARBA00022692"/>
    </source>
</evidence>
<keyword evidence="9" id="KW-0406">Ion transport</keyword>
<dbReference type="InterPro" id="IPR048279">
    <property type="entry name" value="MdtK-like"/>
</dbReference>
<evidence type="ECO:0000313" key="14">
    <source>
        <dbReference type="EMBL" id="AML51084.1"/>
    </source>
</evidence>
<gene>
    <name evidence="14" type="ORF">RC74_07190</name>
</gene>
<feature type="transmembrane region" description="Helical" evidence="13">
    <location>
        <begin position="196"/>
        <end position="218"/>
    </location>
</feature>
<feature type="transmembrane region" description="Helical" evidence="13">
    <location>
        <begin position="98"/>
        <end position="119"/>
    </location>
</feature>
<dbReference type="GO" id="GO:0015297">
    <property type="term" value="F:antiporter activity"/>
    <property type="evidence" value="ECO:0007669"/>
    <property type="project" value="UniProtKB-KW"/>
</dbReference>
<dbReference type="GO" id="GO:0005886">
    <property type="term" value="C:plasma membrane"/>
    <property type="evidence" value="ECO:0007669"/>
    <property type="project" value="UniProtKB-SubCell"/>
</dbReference>
<sequence length="457" mass="49187">MTSTIHVKNPFLTDPLGVVFARTAFPIILVMVINGSFATIDAYFLGRYVGAEALTAVTLMFPIFMFVVALSTLVAAGFSSVLARQLGAGDTFEAGRSYVQASLLTTLFCVLLVSIFQAFGRDLVAWAANGSAELARHGYTYISLSIHWSPLVFFLSINTDSLRAEGRMAAMALISVLSALLNILFDYIFVAELEMGVAGSAWGSIVPQMLAIAAIFAYRAKVGWSFEVSRQSFTPSPHLWRTFLALGAPASLGYIGFALSAGITILLLQIWSVDYQAIAGAYGISTRVMTFVFMPILGLSFATQTIVGNNFGAGKPERARAALRVSMICAGVYCAGFQACLYLFRSEIGGIFVTDAATVHEFARILPFATLTLFLFGPQMMVGMYFQAIGDARRAALLNLSRTYIFGIPLLVLMPSLVGEIGIWISGAVAEVFVLLLTLVVLKRTGVLKGSNTAKFA</sequence>
<keyword evidence="15" id="KW-1185">Reference proteome</keyword>
<evidence type="ECO:0000256" key="11">
    <source>
        <dbReference type="ARBA" id="ARBA00023251"/>
    </source>
</evidence>
<feature type="transmembrane region" description="Helical" evidence="13">
    <location>
        <begin position="321"/>
        <end position="344"/>
    </location>
</feature>
<dbReference type="STRING" id="1579316.RC74_07190"/>
<dbReference type="InterPro" id="IPR002528">
    <property type="entry name" value="MATE_fam"/>
</dbReference>
<dbReference type="Pfam" id="PF01554">
    <property type="entry name" value="MatE"/>
    <property type="match status" value="2"/>
</dbReference>
<evidence type="ECO:0000256" key="4">
    <source>
        <dbReference type="ARBA" id="ARBA00022448"/>
    </source>
</evidence>
<keyword evidence="10 13" id="KW-0472">Membrane</keyword>
<dbReference type="PIRSF" id="PIRSF006603">
    <property type="entry name" value="DinF"/>
    <property type="match status" value="1"/>
</dbReference>
<feature type="transmembrane region" description="Helical" evidence="13">
    <location>
        <begin position="421"/>
        <end position="442"/>
    </location>
</feature>
<comment type="subcellular location">
    <subcellularLocation>
        <location evidence="1">Cell inner membrane</location>
        <topology evidence="1">Multi-pass membrane protein</topology>
    </subcellularLocation>
</comment>
<keyword evidence="6" id="KW-1003">Cell membrane</keyword>
<dbReference type="GO" id="GO:0042910">
    <property type="term" value="F:xenobiotic transmembrane transporter activity"/>
    <property type="evidence" value="ECO:0007669"/>
    <property type="project" value="InterPro"/>
</dbReference>
<evidence type="ECO:0000313" key="15">
    <source>
        <dbReference type="Proteomes" id="UP000070371"/>
    </source>
</evidence>
<evidence type="ECO:0000256" key="10">
    <source>
        <dbReference type="ARBA" id="ARBA00023136"/>
    </source>
</evidence>
<dbReference type="InterPro" id="IPR050222">
    <property type="entry name" value="MATE_MdtK"/>
</dbReference>
<protein>
    <recommendedName>
        <fullName evidence="3">Multidrug export protein MepA</fullName>
    </recommendedName>
    <alternativeName>
        <fullName evidence="12">Multidrug-efflux transporter</fullName>
    </alternativeName>
</protein>
<dbReference type="GO" id="GO:0046677">
    <property type="term" value="P:response to antibiotic"/>
    <property type="evidence" value="ECO:0007669"/>
    <property type="project" value="UniProtKB-KW"/>
</dbReference>
<dbReference type="KEGG" id="hat:RC74_07190"/>
<proteinExistence type="inferred from homology"/>
<feature type="transmembrane region" description="Helical" evidence="13">
    <location>
        <begin position="239"/>
        <end position="268"/>
    </location>
</feature>
<evidence type="ECO:0000256" key="12">
    <source>
        <dbReference type="ARBA" id="ARBA00031636"/>
    </source>
</evidence>
<feature type="transmembrane region" description="Helical" evidence="13">
    <location>
        <begin position="397"/>
        <end position="415"/>
    </location>
</feature>
<dbReference type="InterPro" id="IPR045070">
    <property type="entry name" value="MATE_MepA-like"/>
</dbReference>
<dbReference type="RefSeq" id="WP_052274945.1">
    <property type="nucleotide sequence ID" value="NZ_CP014327.1"/>
</dbReference>
<keyword evidence="8 13" id="KW-1133">Transmembrane helix</keyword>
<feature type="transmembrane region" description="Helical" evidence="13">
    <location>
        <begin position="139"/>
        <end position="157"/>
    </location>
</feature>
<accession>A0A126UYG2</accession>
<dbReference type="GO" id="GO:0006811">
    <property type="term" value="P:monoatomic ion transport"/>
    <property type="evidence" value="ECO:0007669"/>
    <property type="project" value="UniProtKB-KW"/>
</dbReference>
<evidence type="ECO:0000256" key="1">
    <source>
        <dbReference type="ARBA" id="ARBA00004429"/>
    </source>
</evidence>
<feature type="transmembrane region" description="Helical" evidence="13">
    <location>
        <begin position="53"/>
        <end position="78"/>
    </location>
</feature>
<keyword evidence="4" id="KW-0813">Transport</keyword>
<dbReference type="NCBIfam" id="TIGR00797">
    <property type="entry name" value="matE"/>
    <property type="match status" value="1"/>
</dbReference>
<dbReference type="EMBL" id="CP014327">
    <property type="protein sequence ID" value="AML51084.1"/>
    <property type="molecule type" value="Genomic_DNA"/>
</dbReference>
<evidence type="ECO:0000256" key="8">
    <source>
        <dbReference type="ARBA" id="ARBA00022989"/>
    </source>
</evidence>
<name>A0A126UYG2_9RHOB</name>